<gene>
    <name evidence="1" type="ORF">IFE08_07130</name>
</gene>
<reference evidence="1 2" key="1">
    <citation type="submission" date="2020-09" db="EMBL/GenBank/DDBJ databases">
        <title>Characterization of Treponema spp. from bovine digital dermatitis in Korea.</title>
        <authorList>
            <person name="Espiritu H.M."/>
            <person name="Cho Y.I."/>
            <person name="Mamuad L."/>
        </authorList>
    </citation>
    <scope>NUCLEOTIDE SEQUENCE [LARGE SCALE GENOMIC DNA]</scope>
    <source>
        <strain evidence="1 2">KS1</strain>
    </source>
</reference>
<dbReference type="InterPro" id="IPR005235">
    <property type="entry name" value="YmdB-like"/>
</dbReference>
<dbReference type="SUPFAM" id="SSF56300">
    <property type="entry name" value="Metallo-dependent phosphatases"/>
    <property type="match status" value="1"/>
</dbReference>
<dbReference type="Pfam" id="PF13277">
    <property type="entry name" value="YmdB"/>
    <property type="match status" value="1"/>
</dbReference>
<sequence length="263" mass="28935">MNILYVAEITGKAGVWVVKTMLKTLKEKFKPDFTIANANSATGSSGLGKQHAGYLKKLGIDCITISDSAFQKKDLVDSIENISYVLRPANLPSVSPGRGFKFFYNEKKEKLAVVSVLGRIGHHKIMSENPYIETEKLIEKLKNETGFIFIDFSSFATAEKQAFGFMLDGKVSAVIGSGSKVQTADEKILQNGTAYITDTGRTGSLNSVGGYAAEDRIREYKTCLPDFGKDTWERPVIQGVYLELDKTGRASKINRIFEECAAC</sequence>
<protein>
    <submittedName>
        <fullName evidence="1">YmdB family metallophosphoesterase</fullName>
    </submittedName>
</protein>
<dbReference type="EMBL" id="CP061839">
    <property type="protein sequence ID" value="QOW62094.1"/>
    <property type="molecule type" value="Genomic_DNA"/>
</dbReference>
<evidence type="ECO:0000313" key="2">
    <source>
        <dbReference type="Proteomes" id="UP000593915"/>
    </source>
</evidence>
<dbReference type="GO" id="GO:0004113">
    <property type="term" value="F:2',3'-cyclic-nucleotide 3'-phosphodiesterase activity"/>
    <property type="evidence" value="ECO:0007669"/>
    <property type="project" value="TreeGrafter"/>
</dbReference>
<dbReference type="InterPro" id="IPR029052">
    <property type="entry name" value="Metallo-depent_PP-like"/>
</dbReference>
<name>A0A7S6WSB0_9SPIR</name>
<dbReference type="PANTHER" id="PTHR36303:SF1">
    <property type="entry name" value="2',3'-CYCLIC-NUCLEOTIDE 2'-PHOSPHODIESTERASE"/>
    <property type="match status" value="1"/>
</dbReference>
<organism evidence="1 2">
    <name type="scientific">Treponema pedis</name>
    <dbReference type="NCBI Taxonomy" id="409322"/>
    <lineage>
        <taxon>Bacteria</taxon>
        <taxon>Pseudomonadati</taxon>
        <taxon>Spirochaetota</taxon>
        <taxon>Spirochaetia</taxon>
        <taxon>Spirochaetales</taxon>
        <taxon>Treponemataceae</taxon>
        <taxon>Treponema</taxon>
    </lineage>
</organism>
<dbReference type="RefSeq" id="WP_194077582.1">
    <property type="nucleotide sequence ID" value="NZ_CP061839.1"/>
</dbReference>
<dbReference type="PIRSF" id="PIRSF004789">
    <property type="entry name" value="DR1281"/>
    <property type="match status" value="1"/>
</dbReference>
<dbReference type="AlphaFoldDB" id="A0A7S6WSB0"/>
<evidence type="ECO:0000313" key="1">
    <source>
        <dbReference type="EMBL" id="QOW62094.1"/>
    </source>
</evidence>
<dbReference type="PANTHER" id="PTHR36303">
    <property type="entry name" value="2',3'-CYCLIC-NUCLEOTIDE 2'-PHOSPHODIESTERASE"/>
    <property type="match status" value="1"/>
</dbReference>
<accession>A0A7S6WSB0</accession>
<dbReference type="Proteomes" id="UP000593915">
    <property type="component" value="Chromosome"/>
</dbReference>
<proteinExistence type="predicted"/>
<dbReference type="Gene3D" id="3.60.21.10">
    <property type="match status" value="1"/>
</dbReference>